<accession>A0ACB9AGL4</accession>
<evidence type="ECO:0000313" key="1">
    <source>
        <dbReference type="EMBL" id="KAI3707575.1"/>
    </source>
</evidence>
<gene>
    <name evidence="1" type="ORF">L6452_26201</name>
</gene>
<evidence type="ECO:0000313" key="2">
    <source>
        <dbReference type="Proteomes" id="UP001055879"/>
    </source>
</evidence>
<name>A0ACB9AGL4_ARCLA</name>
<comment type="caution">
    <text evidence="1">The sequence shown here is derived from an EMBL/GenBank/DDBJ whole genome shotgun (WGS) entry which is preliminary data.</text>
</comment>
<proteinExistence type="predicted"/>
<protein>
    <submittedName>
        <fullName evidence="1">Uncharacterized protein</fullName>
    </submittedName>
</protein>
<dbReference type="Proteomes" id="UP001055879">
    <property type="component" value="Linkage Group LG08"/>
</dbReference>
<dbReference type="EMBL" id="CM042054">
    <property type="protein sequence ID" value="KAI3707575.1"/>
    <property type="molecule type" value="Genomic_DNA"/>
</dbReference>
<organism evidence="1 2">
    <name type="scientific">Arctium lappa</name>
    <name type="common">Greater burdock</name>
    <name type="synonym">Lappa major</name>
    <dbReference type="NCBI Taxonomy" id="4217"/>
    <lineage>
        <taxon>Eukaryota</taxon>
        <taxon>Viridiplantae</taxon>
        <taxon>Streptophyta</taxon>
        <taxon>Embryophyta</taxon>
        <taxon>Tracheophyta</taxon>
        <taxon>Spermatophyta</taxon>
        <taxon>Magnoliopsida</taxon>
        <taxon>eudicotyledons</taxon>
        <taxon>Gunneridae</taxon>
        <taxon>Pentapetalae</taxon>
        <taxon>asterids</taxon>
        <taxon>campanulids</taxon>
        <taxon>Asterales</taxon>
        <taxon>Asteraceae</taxon>
        <taxon>Carduoideae</taxon>
        <taxon>Cardueae</taxon>
        <taxon>Arctiinae</taxon>
        <taxon>Arctium</taxon>
    </lineage>
</organism>
<keyword evidence="2" id="KW-1185">Reference proteome</keyword>
<sequence>MAAIKLLSSEEDIELEAAEALAELTHVAANRLLTRGGESVGERVKDESDGGNSRFNLVESHLSEDQANFCRKDSEKTCIWTAKLVKDEQNTELRSNASYPTKYASSSGRKSRQSLTEAEKEARKIRRVLANRESARQTIRRRQAIYEELTRKAADLAWENKNLKRKKETASREFDSMKNMNERLKAQMVKIMKVEADEIHGESRTSYDELNTCSSSTNSPFIMCNWSSFLPLTITDPSSSDKGISTKTNGITSPLYVFQHPWLFAFVQNDNGRHPCSFNLNEKPIESSQGSLPSFSSISKASMPIFTKMVEPETSASTEAIPEALDMTQFGSPLTIGSKTTSRNPIKPEAVVEHIIHEIHQVPVVCSGKKLCDMAAASEARKRRKHLIKQKDLHWRQLRMH</sequence>
<reference evidence="2" key="1">
    <citation type="journal article" date="2022" name="Mol. Ecol. Resour.">
        <title>The genomes of chicory, endive, great burdock and yacon provide insights into Asteraceae palaeo-polyploidization history and plant inulin production.</title>
        <authorList>
            <person name="Fan W."/>
            <person name="Wang S."/>
            <person name="Wang H."/>
            <person name="Wang A."/>
            <person name="Jiang F."/>
            <person name="Liu H."/>
            <person name="Zhao H."/>
            <person name="Xu D."/>
            <person name="Zhang Y."/>
        </authorList>
    </citation>
    <scope>NUCLEOTIDE SEQUENCE [LARGE SCALE GENOMIC DNA]</scope>
    <source>
        <strain evidence="2">cv. Niubang</strain>
    </source>
</reference>
<reference evidence="1 2" key="2">
    <citation type="journal article" date="2022" name="Mol. Ecol. Resour.">
        <title>The genomes of chicory, endive, great burdock and yacon provide insights into Asteraceae paleo-polyploidization history and plant inulin production.</title>
        <authorList>
            <person name="Fan W."/>
            <person name="Wang S."/>
            <person name="Wang H."/>
            <person name="Wang A."/>
            <person name="Jiang F."/>
            <person name="Liu H."/>
            <person name="Zhao H."/>
            <person name="Xu D."/>
            <person name="Zhang Y."/>
        </authorList>
    </citation>
    <scope>NUCLEOTIDE SEQUENCE [LARGE SCALE GENOMIC DNA]</scope>
    <source>
        <strain evidence="2">cv. Niubang</strain>
    </source>
</reference>